<evidence type="ECO:0000313" key="2">
    <source>
        <dbReference type="EMBL" id="GHP02720.1"/>
    </source>
</evidence>
<evidence type="ECO:0000256" key="1">
    <source>
        <dbReference type="SAM" id="SignalP"/>
    </source>
</evidence>
<dbReference type="Proteomes" id="UP000660262">
    <property type="component" value="Unassembled WGS sequence"/>
</dbReference>
<protein>
    <submittedName>
        <fullName evidence="2">Uncharacterized protein</fullName>
    </submittedName>
</protein>
<gene>
    <name evidence="2" type="ORF">PPROV_000147500</name>
</gene>
<keyword evidence="3" id="KW-1185">Reference proteome</keyword>
<dbReference type="EMBL" id="BNJQ01000004">
    <property type="protein sequence ID" value="GHP02720.1"/>
    <property type="molecule type" value="Genomic_DNA"/>
</dbReference>
<evidence type="ECO:0000313" key="3">
    <source>
        <dbReference type="Proteomes" id="UP000660262"/>
    </source>
</evidence>
<comment type="caution">
    <text evidence="2">The sequence shown here is derived from an EMBL/GenBank/DDBJ whole genome shotgun (WGS) entry which is preliminary data.</text>
</comment>
<feature type="chain" id="PRO_5032634353" evidence="1">
    <location>
        <begin position="20"/>
        <end position="132"/>
    </location>
</feature>
<feature type="signal peptide" evidence="1">
    <location>
        <begin position="1"/>
        <end position="19"/>
    </location>
</feature>
<keyword evidence="1" id="KW-0732">Signal</keyword>
<accession>A0A830H9U5</accession>
<name>A0A830H9U5_9CHLO</name>
<dbReference type="AlphaFoldDB" id="A0A830H9U5"/>
<proteinExistence type="predicted"/>
<reference evidence="2" key="1">
    <citation type="submission" date="2020-10" db="EMBL/GenBank/DDBJ databases">
        <title>Unveiling of a novel bifunctional photoreceptor, Dualchrome1, isolated from a cosmopolitan green alga.</title>
        <authorList>
            <person name="Suzuki S."/>
            <person name="Kawachi M."/>
        </authorList>
    </citation>
    <scope>NUCLEOTIDE SEQUENCE</scope>
    <source>
        <strain evidence="2">NIES 2893</strain>
    </source>
</reference>
<organism evidence="2 3">
    <name type="scientific">Pycnococcus provasolii</name>
    <dbReference type="NCBI Taxonomy" id="41880"/>
    <lineage>
        <taxon>Eukaryota</taxon>
        <taxon>Viridiplantae</taxon>
        <taxon>Chlorophyta</taxon>
        <taxon>Pseudoscourfieldiophyceae</taxon>
        <taxon>Pseudoscourfieldiales</taxon>
        <taxon>Pycnococcaceae</taxon>
        <taxon>Pycnococcus</taxon>
    </lineage>
</organism>
<sequence length="132" mass="14423">MLLPAADAFLLQWLRASQAATTVQDSSDAGTACGPATVGRDAARVACTRMNIACQSPSMQPSKIVENACAQETTRTPMKDDNARRICARAYDEYIVNAEYFLSQYRQNCAGLLVTDCGSALYTNYKKMFCQS</sequence>